<dbReference type="CDD" id="cd11565">
    <property type="entry name" value="RWD_Spc24"/>
    <property type="match status" value="1"/>
</dbReference>
<name>A0AAX4H534_9ASCO</name>
<evidence type="ECO:0000256" key="4">
    <source>
        <dbReference type="ARBA" id="ARBA00022776"/>
    </source>
</evidence>
<keyword evidence="6 11" id="KW-0175">Coiled coil</keyword>
<dbReference type="GO" id="GO:0031262">
    <property type="term" value="C:Ndc80 complex"/>
    <property type="evidence" value="ECO:0007669"/>
    <property type="project" value="TreeGrafter"/>
</dbReference>
<dbReference type="PANTHER" id="PTHR22142:SF2">
    <property type="entry name" value="KINETOCHORE PROTEIN SPC24"/>
    <property type="match status" value="1"/>
</dbReference>
<dbReference type="Pfam" id="PF08286">
    <property type="entry name" value="Spc24"/>
    <property type="match status" value="1"/>
</dbReference>
<reference evidence="12 13" key="1">
    <citation type="submission" date="2023-10" db="EMBL/GenBank/DDBJ databases">
        <title>Draft Genome Sequence of Candida saopaulonensis from a very Premature Infant with Sepsis.</title>
        <authorList>
            <person name="Ning Y."/>
            <person name="Dai R."/>
            <person name="Xiao M."/>
            <person name="Xu Y."/>
            <person name="Yan Q."/>
            <person name="Zhang L."/>
        </authorList>
    </citation>
    <scope>NUCLEOTIDE SEQUENCE [LARGE SCALE GENOMIC DNA]</scope>
    <source>
        <strain evidence="12 13">19XY460</strain>
    </source>
</reference>
<dbReference type="KEGG" id="asau:88171768"/>
<keyword evidence="8 10" id="KW-0131">Cell cycle</keyword>
<accession>A0AAX4H534</accession>
<evidence type="ECO:0000313" key="13">
    <source>
        <dbReference type="Proteomes" id="UP001338582"/>
    </source>
</evidence>
<comment type="function">
    <text evidence="10">Acts as a component of the essential kinetochore-associated NDC80 complex, which is required for chromosome segregation and spindle checkpoint activity.</text>
</comment>
<evidence type="ECO:0000256" key="2">
    <source>
        <dbReference type="ARBA" id="ARBA00022454"/>
    </source>
</evidence>
<proteinExistence type="inferred from homology"/>
<evidence type="ECO:0000256" key="5">
    <source>
        <dbReference type="ARBA" id="ARBA00022838"/>
    </source>
</evidence>
<comment type="similarity">
    <text evidence="1 10">Belongs to the SPC24 family.</text>
</comment>
<dbReference type="Proteomes" id="UP001338582">
    <property type="component" value="Chromosome 1"/>
</dbReference>
<dbReference type="EMBL" id="CP138894">
    <property type="protein sequence ID" value="WPK23459.1"/>
    <property type="molecule type" value="Genomic_DNA"/>
</dbReference>
<feature type="coiled-coil region" evidence="11">
    <location>
        <begin position="29"/>
        <end position="71"/>
    </location>
</feature>
<evidence type="ECO:0000256" key="6">
    <source>
        <dbReference type="ARBA" id="ARBA00023054"/>
    </source>
</evidence>
<dbReference type="InterPro" id="IPR013252">
    <property type="entry name" value="Ndc80_Spc24"/>
</dbReference>
<dbReference type="RefSeq" id="XP_062875845.1">
    <property type="nucleotide sequence ID" value="XM_063019775.1"/>
</dbReference>
<keyword evidence="9 10" id="KW-0137">Centromere</keyword>
<dbReference type="GO" id="GO:0007059">
    <property type="term" value="P:chromosome segregation"/>
    <property type="evidence" value="ECO:0007669"/>
    <property type="project" value="TreeGrafter"/>
</dbReference>
<keyword evidence="13" id="KW-1185">Reference proteome</keyword>
<dbReference type="GO" id="GO:0008017">
    <property type="term" value="F:microtubule binding"/>
    <property type="evidence" value="ECO:0007669"/>
    <property type="project" value="TreeGrafter"/>
</dbReference>
<keyword evidence="7 10" id="KW-0539">Nucleus</keyword>
<sequence length="219" mass="25117">MNNESPAELIRMTAGGFAIKPDTLALEQIARLLDETAQLRHQKEEALRQELESEQAELQRLSAEMAETQRPGADLYELLGVEENRRDPENDDIMRLFRARLLELDNDKIALAKQLTELQSVVNQLKQTRLQLQKRQEELQRLKEDAVQSNVAEHYNSTSMKIALYKKLGVHVESTSEGDKILVIDKLTNQASVLEVDPKYSDYFISNWVWDKIASPAKE</sequence>
<evidence type="ECO:0000256" key="11">
    <source>
        <dbReference type="SAM" id="Coils"/>
    </source>
</evidence>
<comment type="subunit">
    <text evidence="10">Component of the NDC80 complex.</text>
</comment>
<evidence type="ECO:0000256" key="9">
    <source>
        <dbReference type="ARBA" id="ARBA00023328"/>
    </source>
</evidence>
<gene>
    <name evidence="12" type="ORF">PUMCH_000700</name>
</gene>
<evidence type="ECO:0000256" key="10">
    <source>
        <dbReference type="RuleBase" id="RU368011"/>
    </source>
</evidence>
<organism evidence="12 13">
    <name type="scientific">Australozyma saopauloensis</name>
    <dbReference type="NCBI Taxonomy" id="291208"/>
    <lineage>
        <taxon>Eukaryota</taxon>
        <taxon>Fungi</taxon>
        <taxon>Dikarya</taxon>
        <taxon>Ascomycota</taxon>
        <taxon>Saccharomycotina</taxon>
        <taxon>Pichiomycetes</taxon>
        <taxon>Metschnikowiaceae</taxon>
        <taxon>Australozyma</taxon>
    </lineage>
</organism>
<evidence type="ECO:0000256" key="1">
    <source>
        <dbReference type="ARBA" id="ARBA00007804"/>
    </source>
</evidence>
<feature type="coiled-coil region" evidence="11">
    <location>
        <begin position="108"/>
        <end position="152"/>
    </location>
</feature>
<keyword evidence="3 10" id="KW-0132">Cell division</keyword>
<keyword evidence="4 10" id="KW-0498">Mitosis</keyword>
<evidence type="ECO:0000256" key="7">
    <source>
        <dbReference type="ARBA" id="ARBA00023242"/>
    </source>
</evidence>
<dbReference type="GeneID" id="88171768"/>
<keyword evidence="2 10" id="KW-0158">Chromosome</keyword>
<dbReference type="AlphaFoldDB" id="A0AAX4H534"/>
<evidence type="ECO:0000256" key="3">
    <source>
        <dbReference type="ARBA" id="ARBA00022618"/>
    </source>
</evidence>
<dbReference type="InterPro" id="IPR038066">
    <property type="entry name" value="Spc24_Fungi_globular_sf"/>
</dbReference>
<evidence type="ECO:0000313" key="12">
    <source>
        <dbReference type="EMBL" id="WPK23459.1"/>
    </source>
</evidence>
<comment type="subcellular location">
    <subcellularLocation>
        <location evidence="10">Nucleus</location>
    </subcellularLocation>
    <subcellularLocation>
        <location evidence="10">Chromosome</location>
        <location evidence="10">Centromere</location>
        <location evidence="10">Kinetochore</location>
    </subcellularLocation>
</comment>
<dbReference type="PANTHER" id="PTHR22142">
    <property type="match status" value="1"/>
</dbReference>
<evidence type="ECO:0000256" key="8">
    <source>
        <dbReference type="ARBA" id="ARBA00023306"/>
    </source>
</evidence>
<dbReference type="SUPFAM" id="SSF143026">
    <property type="entry name" value="Kinetochore globular domain"/>
    <property type="match status" value="1"/>
</dbReference>
<keyword evidence="5 10" id="KW-0995">Kinetochore</keyword>
<dbReference type="Gene3D" id="3.30.160.430">
    <property type="match status" value="1"/>
</dbReference>
<dbReference type="GO" id="GO:0005634">
    <property type="term" value="C:nucleus"/>
    <property type="evidence" value="ECO:0007669"/>
    <property type="project" value="UniProtKB-SubCell"/>
</dbReference>
<dbReference type="GO" id="GO:0051301">
    <property type="term" value="P:cell division"/>
    <property type="evidence" value="ECO:0007669"/>
    <property type="project" value="UniProtKB-UniRule"/>
</dbReference>
<protein>
    <recommendedName>
        <fullName evidence="10">Kinetochore protein Spc24</fullName>
    </recommendedName>
</protein>